<dbReference type="EMBL" id="JADJEV010000003">
    <property type="protein sequence ID" value="MBK6973706.1"/>
    <property type="molecule type" value="Genomic_DNA"/>
</dbReference>
<dbReference type="InterPro" id="IPR003838">
    <property type="entry name" value="ABC3_permease_C"/>
</dbReference>
<gene>
    <name evidence="9" type="ORF">IPH26_12450</name>
</gene>
<evidence type="ECO:0000256" key="1">
    <source>
        <dbReference type="ARBA" id="ARBA00004651"/>
    </source>
</evidence>
<organism evidence="9 10">
    <name type="scientific">Candidatus Methylophosphatis roskildensis</name>
    <dbReference type="NCBI Taxonomy" id="2899263"/>
    <lineage>
        <taxon>Bacteria</taxon>
        <taxon>Pseudomonadati</taxon>
        <taxon>Pseudomonadota</taxon>
        <taxon>Betaproteobacteria</taxon>
        <taxon>Nitrosomonadales</taxon>
        <taxon>Sterolibacteriaceae</taxon>
        <taxon>Candidatus Methylophosphatis</taxon>
    </lineage>
</organism>
<protein>
    <submittedName>
        <fullName evidence="9">ABC transporter permease</fullName>
    </submittedName>
</protein>
<evidence type="ECO:0000256" key="7">
    <source>
        <dbReference type="SAM" id="Phobius"/>
    </source>
</evidence>
<feature type="transmembrane region" description="Helical" evidence="7">
    <location>
        <begin position="486"/>
        <end position="511"/>
    </location>
</feature>
<feature type="transmembrane region" description="Helical" evidence="7">
    <location>
        <begin position="322"/>
        <end position="345"/>
    </location>
</feature>
<feature type="transmembrane region" description="Helical" evidence="7">
    <location>
        <begin position="805"/>
        <end position="830"/>
    </location>
</feature>
<feature type="transmembrane region" description="Helical" evidence="7">
    <location>
        <begin position="265"/>
        <end position="285"/>
    </location>
</feature>
<dbReference type="AlphaFoldDB" id="A0A9D7HRP1"/>
<evidence type="ECO:0000313" key="9">
    <source>
        <dbReference type="EMBL" id="MBK6973706.1"/>
    </source>
</evidence>
<keyword evidence="5 7" id="KW-1133">Transmembrane helix</keyword>
<feature type="domain" description="ABC3 transporter permease C-terminal" evidence="8">
    <location>
        <begin position="269"/>
        <end position="394"/>
    </location>
</feature>
<feature type="transmembrane region" description="Helical" evidence="7">
    <location>
        <begin position="297"/>
        <end position="315"/>
    </location>
</feature>
<evidence type="ECO:0000256" key="5">
    <source>
        <dbReference type="ARBA" id="ARBA00022989"/>
    </source>
</evidence>
<dbReference type="PANTHER" id="PTHR30489:SF0">
    <property type="entry name" value="LIPOPROTEIN-RELEASING SYSTEM TRANSMEMBRANE PROTEIN LOLE"/>
    <property type="match status" value="1"/>
</dbReference>
<dbReference type="PANTHER" id="PTHR30489">
    <property type="entry name" value="LIPOPROTEIN-RELEASING SYSTEM TRANSMEMBRANE PROTEIN LOLE"/>
    <property type="match status" value="1"/>
</dbReference>
<evidence type="ECO:0000256" key="2">
    <source>
        <dbReference type="ARBA" id="ARBA00005236"/>
    </source>
</evidence>
<reference evidence="9" key="1">
    <citation type="submission" date="2020-10" db="EMBL/GenBank/DDBJ databases">
        <title>Connecting structure to function with the recovery of over 1000 high-quality activated sludge metagenome-assembled genomes encoding full-length rRNA genes using long-read sequencing.</title>
        <authorList>
            <person name="Singleton C.M."/>
            <person name="Petriglieri F."/>
            <person name="Kristensen J.M."/>
            <person name="Kirkegaard R.H."/>
            <person name="Michaelsen T.Y."/>
            <person name="Andersen M.H."/>
            <person name="Karst S.M."/>
            <person name="Dueholm M.S."/>
            <person name="Nielsen P.H."/>
            <person name="Albertsen M."/>
        </authorList>
    </citation>
    <scope>NUCLEOTIDE SEQUENCE</scope>
    <source>
        <strain evidence="9">Bjer_18-Q3-R1-45_BAT3C.347</strain>
    </source>
</reference>
<keyword evidence="6 7" id="KW-0472">Membrane</keyword>
<name>A0A9D7HRP1_9PROT</name>
<proteinExistence type="inferred from homology"/>
<comment type="caution">
    <text evidence="9">The sequence shown here is derived from an EMBL/GenBank/DDBJ whole genome shotgun (WGS) entry which is preliminary data.</text>
</comment>
<evidence type="ECO:0000256" key="6">
    <source>
        <dbReference type="ARBA" id="ARBA00023136"/>
    </source>
</evidence>
<comment type="subcellular location">
    <subcellularLocation>
        <location evidence="1">Cell membrane</location>
        <topology evidence="1">Multi-pass membrane protein</topology>
    </subcellularLocation>
</comment>
<evidence type="ECO:0000256" key="3">
    <source>
        <dbReference type="ARBA" id="ARBA00022475"/>
    </source>
</evidence>
<evidence type="ECO:0000259" key="8">
    <source>
        <dbReference type="Pfam" id="PF02687"/>
    </source>
</evidence>
<feature type="domain" description="ABC3 transporter permease C-terminal" evidence="8">
    <location>
        <begin position="722"/>
        <end position="835"/>
    </location>
</feature>
<feature type="transmembrane region" description="Helical" evidence="7">
    <location>
        <begin position="20"/>
        <end position="40"/>
    </location>
</feature>
<dbReference type="Proteomes" id="UP000807785">
    <property type="component" value="Unassembled WGS sequence"/>
</dbReference>
<keyword evidence="3" id="KW-1003">Cell membrane</keyword>
<evidence type="ECO:0000313" key="10">
    <source>
        <dbReference type="Proteomes" id="UP000807785"/>
    </source>
</evidence>
<dbReference type="GO" id="GO:0098797">
    <property type="term" value="C:plasma membrane protein complex"/>
    <property type="evidence" value="ECO:0007669"/>
    <property type="project" value="TreeGrafter"/>
</dbReference>
<dbReference type="InterPro" id="IPR051447">
    <property type="entry name" value="Lipoprotein-release_system"/>
</dbReference>
<feature type="transmembrane region" description="Helical" evidence="7">
    <location>
        <begin position="721"/>
        <end position="741"/>
    </location>
</feature>
<feature type="transmembrane region" description="Helical" evidence="7">
    <location>
        <begin position="435"/>
        <end position="454"/>
    </location>
</feature>
<keyword evidence="4 7" id="KW-0812">Transmembrane</keyword>
<feature type="transmembrane region" description="Helical" evidence="7">
    <location>
        <begin position="365"/>
        <end position="387"/>
    </location>
</feature>
<dbReference type="Pfam" id="PF02687">
    <property type="entry name" value="FtsX"/>
    <property type="match status" value="2"/>
</dbReference>
<accession>A0A9D7HRP1</accession>
<feature type="transmembrane region" description="Helical" evidence="7">
    <location>
        <begin position="407"/>
        <end position="429"/>
    </location>
</feature>
<comment type="similarity">
    <text evidence="2">Belongs to the ABC-4 integral membrane protein family. LolC/E subfamily.</text>
</comment>
<evidence type="ECO:0000256" key="4">
    <source>
        <dbReference type="ARBA" id="ARBA00022692"/>
    </source>
</evidence>
<sequence>MRAVLAHAFLGHLVQQPGRALMSVLALALGVALGVAVSVVNRSALDEFGRGLRTVSGQADIEVRGARGGFDESLYPQLAQRPEVETVSPLLEIDAKPLGAAGEGGGALKLIGLDVFRAASLSVALIPPPAQGTGRGERTAESARAPGLLDEDTLYLSPAAAQRFGLASGDAIALQSGVGSARFRIGGLLPAVGAGQMLAVTDIATAQWRFERLGVLTRIDLRLREGVDAASALRAIGADLPPGVFVATPAQAESQAARLSRAYRVNLTMLALIALVTGAFLVFSAQAVNVVRRRAELAFLRAAGITRGALVRWLLLEGALIGALGSLIGVPVGYALAALALRLIGGDLGAGYFQGAAPALAFDPWGTTGFVALGIAAAMAGSAAPAIEAARSDPALALKSGDAADSFARFGPVAPGLLCLSAALAIVWLPPIGGLPVFGYAAIALLLIGSVLILPRLARLLFARLPTPRAPWLALAVLQLRGAPHLATLGAAGVLAAVALAGAMAIMVGSFRQSVDVWLSQVLPADLYLRASRAGESGHFDTAEQVAIQSTPGLARIDFLRHQSLLLDPALPQVALIARPLTADRAALPLLASVTVPAGSIGVLASEAMQDLYGWQLGQRVRLPLAGREIEVVVAGIWRDYARQHGAVAIDLATYRTQTGDMRVNDVGLWLAPGADTAQVARALRARLPADSIELAEPGEIRKISLGIFDRTFAVTYALEAVAVAIGIAGVAASFAALAAARRREFGVLRHIGLTRGEIARMLGAEGALVAVLGVLTGLATGTAISLILIHVVNRQSFHWSMELVLPWGTLALFGSAITLLATAAAVLSARAAMQVDAVRAVREDW</sequence>
<dbReference type="GO" id="GO:0044874">
    <property type="term" value="P:lipoprotein localization to outer membrane"/>
    <property type="evidence" value="ECO:0007669"/>
    <property type="project" value="TreeGrafter"/>
</dbReference>
<feature type="transmembrane region" description="Helical" evidence="7">
    <location>
        <begin position="762"/>
        <end position="793"/>
    </location>
</feature>